<dbReference type="Pfam" id="PF04889">
    <property type="entry name" value="Cwf_Cwc_15"/>
    <property type="match status" value="2"/>
</dbReference>
<dbReference type="GO" id="GO:0003723">
    <property type="term" value="F:RNA binding"/>
    <property type="evidence" value="ECO:0007669"/>
    <property type="project" value="TreeGrafter"/>
</dbReference>
<keyword evidence="3" id="KW-0508">mRNA splicing</keyword>
<dbReference type="PANTHER" id="PTHR12718">
    <property type="entry name" value="CELL CYCLE CONTROL PROTEIN CWF15"/>
    <property type="match status" value="1"/>
</dbReference>
<accession>Q4MZE3</accession>
<evidence type="ECO:0000256" key="3">
    <source>
        <dbReference type="ARBA" id="ARBA00023187"/>
    </source>
</evidence>
<evidence type="ECO:0000313" key="6">
    <source>
        <dbReference type="EMBL" id="EAN31322.1"/>
    </source>
</evidence>
<evidence type="ECO:0000313" key="7">
    <source>
        <dbReference type="Proteomes" id="UP000001949"/>
    </source>
</evidence>
<feature type="compositionally biased region" description="Polar residues" evidence="4">
    <location>
        <begin position="207"/>
        <end position="225"/>
    </location>
</feature>
<evidence type="ECO:0000256" key="1">
    <source>
        <dbReference type="ARBA" id="ARBA00006644"/>
    </source>
</evidence>
<keyword evidence="2" id="KW-0507">mRNA processing</keyword>
<dbReference type="KEGG" id="tpv:TP03_0577"/>
<dbReference type="Proteomes" id="UP000001949">
    <property type="component" value="Unassembled WGS sequence"/>
</dbReference>
<organism evidence="6 7">
    <name type="scientific">Theileria parva</name>
    <name type="common">East coast fever infection agent</name>
    <dbReference type="NCBI Taxonomy" id="5875"/>
    <lineage>
        <taxon>Eukaryota</taxon>
        <taxon>Sar</taxon>
        <taxon>Alveolata</taxon>
        <taxon>Apicomplexa</taxon>
        <taxon>Aconoidasida</taxon>
        <taxon>Piroplasmida</taxon>
        <taxon>Theileriidae</taxon>
        <taxon>Theileria</taxon>
    </lineage>
</organism>
<dbReference type="InParanoid" id="Q4MZE3"/>
<feature type="region of interest" description="Disordered" evidence="4">
    <location>
        <begin position="42"/>
        <end position="82"/>
    </location>
</feature>
<proteinExistence type="inferred from homology"/>
<dbReference type="STRING" id="5875.Q4MZE3"/>
<keyword evidence="7" id="KW-1185">Reference proteome</keyword>
<feature type="region of interest" description="Disordered" evidence="4">
    <location>
        <begin position="164"/>
        <end position="225"/>
    </location>
</feature>
<dbReference type="eggNOG" id="KOG3228">
    <property type="taxonomic scope" value="Eukaryota"/>
</dbReference>
<dbReference type="PANTHER" id="PTHR12718:SF2">
    <property type="entry name" value="SPLICEOSOME-ASSOCIATED PROTEIN CWC15 HOMOLOG"/>
    <property type="match status" value="1"/>
</dbReference>
<protein>
    <submittedName>
        <fullName evidence="6">Uncharacterized protein</fullName>
    </submittedName>
</protein>
<feature type="chain" id="PRO_5004241303" evidence="5">
    <location>
        <begin position="27"/>
        <end position="225"/>
    </location>
</feature>
<feature type="compositionally biased region" description="Basic and acidic residues" evidence="4">
    <location>
        <begin position="73"/>
        <end position="82"/>
    </location>
</feature>
<dbReference type="OMA" id="KYREHGQ"/>
<comment type="similarity">
    <text evidence="1">Belongs to the CWC15 family.</text>
</comment>
<evidence type="ECO:0000256" key="4">
    <source>
        <dbReference type="SAM" id="MobiDB-lite"/>
    </source>
</evidence>
<sequence>MTKIWMDFSMLELVLVWCHVPMMSTAHRPTWNNSTGVGLEESGLTASVSSKDLPSHTELKRRSTCSPGSSETGETKKLPETKKLLREKLEETENAHKTKNVIEDQVGVTKDFLTLEDVSHLLNLGINSFNHDGDHSTKVGKENREDEESALLRELAKIRKEREEIKQREMEEELNSEEARGKLLNKNPLMDPSNHPRPWDEDVVFRNPQTQSQQPPRSELSAVNS</sequence>
<evidence type="ECO:0000256" key="2">
    <source>
        <dbReference type="ARBA" id="ARBA00022664"/>
    </source>
</evidence>
<evidence type="ECO:0000256" key="5">
    <source>
        <dbReference type="SAM" id="SignalP"/>
    </source>
</evidence>
<dbReference type="InterPro" id="IPR006973">
    <property type="entry name" value="Cwf_Cwc_15"/>
</dbReference>
<feature type="signal peptide" evidence="5">
    <location>
        <begin position="1"/>
        <end position="26"/>
    </location>
</feature>
<dbReference type="EMBL" id="AAGK01000005">
    <property type="protein sequence ID" value="EAN31322.1"/>
    <property type="molecule type" value="Genomic_DNA"/>
</dbReference>
<dbReference type="VEuPathDB" id="PiroplasmaDB:TpMuguga_03g00577"/>
<name>Q4MZE3_THEPA</name>
<gene>
    <name evidence="6" type="ordered locus">TP03_0577</name>
</gene>
<dbReference type="AlphaFoldDB" id="Q4MZE3"/>
<feature type="compositionally biased region" description="Basic and acidic residues" evidence="4">
    <location>
        <begin position="131"/>
        <end position="149"/>
    </location>
</feature>
<feature type="region of interest" description="Disordered" evidence="4">
    <location>
        <begin position="128"/>
        <end position="149"/>
    </location>
</feature>
<reference evidence="6 7" key="1">
    <citation type="journal article" date="2005" name="Science">
        <title>Genome sequence of Theileria parva, a bovine pathogen that transforms lymphocytes.</title>
        <authorList>
            <person name="Gardner M.J."/>
            <person name="Bishop R."/>
            <person name="Shah T."/>
            <person name="de Villiers E.P."/>
            <person name="Carlton J.M."/>
            <person name="Hall N."/>
            <person name="Ren Q."/>
            <person name="Paulsen I.T."/>
            <person name="Pain A."/>
            <person name="Berriman M."/>
            <person name="Wilson R.J.M."/>
            <person name="Sato S."/>
            <person name="Ralph S.A."/>
            <person name="Mann D.J."/>
            <person name="Xiong Z."/>
            <person name="Shallom S.J."/>
            <person name="Weidman J."/>
            <person name="Jiang L."/>
            <person name="Lynn J."/>
            <person name="Weaver B."/>
            <person name="Shoaibi A."/>
            <person name="Domingo A.R."/>
            <person name="Wasawo D."/>
            <person name="Crabtree J."/>
            <person name="Wortman J.R."/>
            <person name="Haas B."/>
            <person name="Angiuoli S.V."/>
            <person name="Creasy T.H."/>
            <person name="Lu C."/>
            <person name="Suh B."/>
            <person name="Silva J.C."/>
            <person name="Utterback T.R."/>
            <person name="Feldblyum T.V."/>
            <person name="Pertea M."/>
            <person name="Allen J."/>
            <person name="Nierman W.C."/>
            <person name="Taracha E.L.N."/>
            <person name="Salzberg S.L."/>
            <person name="White O.R."/>
            <person name="Fitzhugh H.A."/>
            <person name="Morzaria S."/>
            <person name="Venter J.C."/>
            <person name="Fraser C.M."/>
            <person name="Nene V."/>
        </authorList>
    </citation>
    <scope>NUCLEOTIDE SEQUENCE [LARGE SCALE GENOMIC DNA]</scope>
    <source>
        <strain evidence="6 7">Muguga</strain>
    </source>
</reference>
<keyword evidence="5" id="KW-0732">Signal</keyword>
<comment type="caution">
    <text evidence="6">The sequence shown here is derived from an EMBL/GenBank/DDBJ whole genome shotgun (WGS) entry which is preliminary data.</text>
</comment>
<dbReference type="GO" id="GO:0045292">
    <property type="term" value="P:mRNA cis splicing, via spliceosome"/>
    <property type="evidence" value="ECO:0007669"/>
    <property type="project" value="TreeGrafter"/>
</dbReference>
<dbReference type="GO" id="GO:0071013">
    <property type="term" value="C:catalytic step 2 spliceosome"/>
    <property type="evidence" value="ECO:0007669"/>
    <property type="project" value="TreeGrafter"/>
</dbReference>